<proteinExistence type="predicted"/>
<accession>A0A517SZX2</accession>
<dbReference type="Gene3D" id="3.40.225.10">
    <property type="entry name" value="Class II aldolase/adducin N-terminal domain"/>
    <property type="match status" value="1"/>
</dbReference>
<dbReference type="GO" id="GO:0016832">
    <property type="term" value="F:aldehyde-lyase activity"/>
    <property type="evidence" value="ECO:0007669"/>
    <property type="project" value="TreeGrafter"/>
</dbReference>
<evidence type="ECO:0000259" key="4">
    <source>
        <dbReference type="SMART" id="SM01007"/>
    </source>
</evidence>
<evidence type="ECO:0000256" key="1">
    <source>
        <dbReference type="ARBA" id="ARBA00022723"/>
    </source>
</evidence>
<dbReference type="Proteomes" id="UP000315003">
    <property type="component" value="Chromosome"/>
</dbReference>
<evidence type="ECO:0000256" key="3">
    <source>
        <dbReference type="SAM" id="MobiDB-lite"/>
    </source>
</evidence>
<evidence type="ECO:0000256" key="2">
    <source>
        <dbReference type="ARBA" id="ARBA00023239"/>
    </source>
</evidence>
<evidence type="ECO:0000313" key="5">
    <source>
        <dbReference type="EMBL" id="QDT61697.1"/>
    </source>
</evidence>
<organism evidence="5 6">
    <name type="scientific">Stieleria bergensis</name>
    <dbReference type="NCBI Taxonomy" id="2528025"/>
    <lineage>
        <taxon>Bacteria</taxon>
        <taxon>Pseudomonadati</taxon>
        <taxon>Planctomycetota</taxon>
        <taxon>Planctomycetia</taxon>
        <taxon>Pirellulales</taxon>
        <taxon>Pirellulaceae</taxon>
        <taxon>Stieleria</taxon>
    </lineage>
</organism>
<dbReference type="InterPro" id="IPR036409">
    <property type="entry name" value="Aldolase_II/adducin_N_sf"/>
</dbReference>
<name>A0A517SZX2_9BACT</name>
<feature type="region of interest" description="Disordered" evidence="3">
    <location>
        <begin position="250"/>
        <end position="269"/>
    </location>
</feature>
<feature type="domain" description="Class II aldolase/adducin N-terminal" evidence="4">
    <location>
        <begin position="12"/>
        <end position="188"/>
    </location>
</feature>
<protein>
    <submittedName>
        <fullName evidence="5">Methylthioribulose-1-phosphate dehydratase</fullName>
        <ecNumber evidence="5">4.2.1.109</ecNumber>
    </submittedName>
</protein>
<gene>
    <name evidence="5" type="primary">mtnB</name>
    <name evidence="5" type="ORF">SV7mr_42360</name>
</gene>
<keyword evidence="6" id="KW-1185">Reference proteome</keyword>
<feature type="compositionally biased region" description="Low complexity" evidence="3">
    <location>
        <begin position="257"/>
        <end position="269"/>
    </location>
</feature>
<dbReference type="InterPro" id="IPR001303">
    <property type="entry name" value="Aldolase_II/adducin_N"/>
</dbReference>
<keyword evidence="1" id="KW-0479">Metal-binding</keyword>
<dbReference type="GO" id="GO:0046570">
    <property type="term" value="F:methylthioribulose 1-phosphate dehydratase activity"/>
    <property type="evidence" value="ECO:0007669"/>
    <property type="project" value="UniProtKB-EC"/>
</dbReference>
<dbReference type="EMBL" id="CP036272">
    <property type="protein sequence ID" value="QDT61697.1"/>
    <property type="molecule type" value="Genomic_DNA"/>
</dbReference>
<dbReference type="GO" id="GO:0005829">
    <property type="term" value="C:cytosol"/>
    <property type="evidence" value="ECO:0007669"/>
    <property type="project" value="TreeGrafter"/>
</dbReference>
<dbReference type="Pfam" id="PF00596">
    <property type="entry name" value="Aldolase_II"/>
    <property type="match status" value="1"/>
</dbReference>
<dbReference type="InterPro" id="IPR050197">
    <property type="entry name" value="Aldolase_class_II_sugar_metab"/>
</dbReference>
<dbReference type="SUPFAM" id="SSF53639">
    <property type="entry name" value="AraD/HMP-PK domain-like"/>
    <property type="match status" value="1"/>
</dbReference>
<dbReference type="PANTHER" id="PTHR22789">
    <property type="entry name" value="FUCULOSE PHOSPHATE ALDOLASE"/>
    <property type="match status" value="1"/>
</dbReference>
<keyword evidence="2 5" id="KW-0456">Lyase</keyword>
<dbReference type="PANTHER" id="PTHR22789:SF0">
    <property type="entry name" value="3-OXO-TETRONATE 4-PHOSPHATE DECARBOXYLASE-RELATED"/>
    <property type="match status" value="1"/>
</dbReference>
<evidence type="ECO:0000313" key="6">
    <source>
        <dbReference type="Proteomes" id="UP000315003"/>
    </source>
</evidence>
<sequence length="290" mass="32703">MKVMQNVHKIKQDMCDIGRRIYNRQFAAANDGNITVRISDNEVLCTPTLQCKGFLKPEDIATIDMTGKQIAGRKKRSSEALLHLEIYKQREDIKSVVHCHPPHATAFAIAREPIPQCILPEVEVFLGDVPITKYETPGGQAFADTIIPFVEKTNVMILANHGTVSYGETVEQAYWWTEILDSYCRMLMLAKQLGNVEFLSQKKSQELLDLKDTWGYKDPRNTKEFEDCDICANDIFRNSWKESGVQRRAFDAPPSMPAEAAPAPTAGGAKIDEEQLVKLITDEVLRQMNA</sequence>
<dbReference type="SMART" id="SM01007">
    <property type="entry name" value="Aldolase_II"/>
    <property type="match status" value="1"/>
</dbReference>
<dbReference type="AlphaFoldDB" id="A0A517SZX2"/>
<dbReference type="GO" id="GO:0019323">
    <property type="term" value="P:pentose catabolic process"/>
    <property type="evidence" value="ECO:0007669"/>
    <property type="project" value="TreeGrafter"/>
</dbReference>
<dbReference type="GO" id="GO:0046872">
    <property type="term" value="F:metal ion binding"/>
    <property type="evidence" value="ECO:0007669"/>
    <property type="project" value="UniProtKB-KW"/>
</dbReference>
<dbReference type="EC" id="4.2.1.109" evidence="5"/>
<reference evidence="5 6" key="1">
    <citation type="submission" date="2019-02" db="EMBL/GenBank/DDBJ databases">
        <title>Deep-cultivation of Planctomycetes and their phenomic and genomic characterization uncovers novel biology.</title>
        <authorList>
            <person name="Wiegand S."/>
            <person name="Jogler M."/>
            <person name="Boedeker C."/>
            <person name="Pinto D."/>
            <person name="Vollmers J."/>
            <person name="Rivas-Marin E."/>
            <person name="Kohn T."/>
            <person name="Peeters S.H."/>
            <person name="Heuer A."/>
            <person name="Rast P."/>
            <person name="Oberbeckmann S."/>
            <person name="Bunk B."/>
            <person name="Jeske O."/>
            <person name="Meyerdierks A."/>
            <person name="Storesund J.E."/>
            <person name="Kallscheuer N."/>
            <person name="Luecker S."/>
            <person name="Lage O.M."/>
            <person name="Pohl T."/>
            <person name="Merkel B.J."/>
            <person name="Hornburger P."/>
            <person name="Mueller R.-W."/>
            <person name="Bruemmer F."/>
            <person name="Labrenz M."/>
            <person name="Spormann A.M."/>
            <person name="Op den Camp H."/>
            <person name="Overmann J."/>
            <person name="Amann R."/>
            <person name="Jetten M.S.M."/>
            <person name="Mascher T."/>
            <person name="Medema M.H."/>
            <person name="Devos D.P."/>
            <person name="Kaster A.-K."/>
            <person name="Ovreas L."/>
            <person name="Rohde M."/>
            <person name="Galperin M.Y."/>
            <person name="Jogler C."/>
        </authorList>
    </citation>
    <scope>NUCLEOTIDE SEQUENCE [LARGE SCALE GENOMIC DNA]</scope>
    <source>
        <strain evidence="5 6">SV_7m_r</strain>
    </source>
</reference>